<dbReference type="Proteomes" id="UP001627154">
    <property type="component" value="Unassembled WGS sequence"/>
</dbReference>
<evidence type="ECO:0000256" key="1">
    <source>
        <dbReference type="SAM" id="Phobius"/>
    </source>
</evidence>
<proteinExistence type="predicted"/>
<feature type="transmembrane region" description="Helical" evidence="1">
    <location>
        <begin position="53"/>
        <end position="72"/>
    </location>
</feature>
<keyword evidence="1" id="KW-0812">Transmembrane</keyword>
<keyword evidence="2" id="KW-0732">Signal</keyword>
<comment type="caution">
    <text evidence="3">The sequence shown here is derived from an EMBL/GenBank/DDBJ whole genome shotgun (WGS) entry which is preliminary data.</text>
</comment>
<accession>A0ABD2X7E9</accession>
<keyword evidence="1" id="KW-1133">Transmembrane helix</keyword>
<feature type="signal peptide" evidence="2">
    <location>
        <begin position="1"/>
        <end position="19"/>
    </location>
</feature>
<gene>
    <name evidence="3" type="ORF">TKK_005914</name>
</gene>
<sequence>MDNITLCVVLLTLIQFSRPRRAPIVKLTGEYPSILQNYKSSTKKEVRYIHKQLFSKLISYGFLSSYVIISYINNRKELISTDFIEIFETIFNSKW</sequence>
<evidence type="ECO:0000256" key="2">
    <source>
        <dbReference type="SAM" id="SignalP"/>
    </source>
</evidence>
<name>A0ABD2X7E9_9HYME</name>
<evidence type="ECO:0000313" key="4">
    <source>
        <dbReference type="Proteomes" id="UP001627154"/>
    </source>
</evidence>
<reference evidence="3 4" key="1">
    <citation type="journal article" date="2024" name="bioRxiv">
        <title>A reference genome for Trichogramma kaykai: A tiny desert-dwelling parasitoid wasp with competing sex-ratio distorters.</title>
        <authorList>
            <person name="Culotta J."/>
            <person name="Lindsey A.R."/>
        </authorList>
    </citation>
    <scope>NUCLEOTIDE SEQUENCE [LARGE SCALE GENOMIC DNA]</scope>
    <source>
        <strain evidence="3 4">KSX58</strain>
    </source>
</reference>
<evidence type="ECO:0000313" key="3">
    <source>
        <dbReference type="EMBL" id="KAL3400767.1"/>
    </source>
</evidence>
<feature type="chain" id="PRO_5044800247" evidence="2">
    <location>
        <begin position="20"/>
        <end position="95"/>
    </location>
</feature>
<protein>
    <submittedName>
        <fullName evidence="3">Uncharacterized protein</fullName>
    </submittedName>
</protein>
<keyword evidence="1" id="KW-0472">Membrane</keyword>
<dbReference type="EMBL" id="JBJJXI010000050">
    <property type="protein sequence ID" value="KAL3400767.1"/>
    <property type="molecule type" value="Genomic_DNA"/>
</dbReference>
<keyword evidence="4" id="KW-1185">Reference proteome</keyword>
<organism evidence="3 4">
    <name type="scientific">Trichogramma kaykai</name>
    <dbReference type="NCBI Taxonomy" id="54128"/>
    <lineage>
        <taxon>Eukaryota</taxon>
        <taxon>Metazoa</taxon>
        <taxon>Ecdysozoa</taxon>
        <taxon>Arthropoda</taxon>
        <taxon>Hexapoda</taxon>
        <taxon>Insecta</taxon>
        <taxon>Pterygota</taxon>
        <taxon>Neoptera</taxon>
        <taxon>Endopterygota</taxon>
        <taxon>Hymenoptera</taxon>
        <taxon>Apocrita</taxon>
        <taxon>Proctotrupomorpha</taxon>
        <taxon>Chalcidoidea</taxon>
        <taxon>Trichogrammatidae</taxon>
        <taxon>Trichogramma</taxon>
    </lineage>
</organism>
<dbReference type="AlphaFoldDB" id="A0ABD2X7E9"/>